<feature type="compositionally biased region" description="Low complexity" evidence="1">
    <location>
        <begin position="77"/>
        <end position="89"/>
    </location>
</feature>
<dbReference type="InterPro" id="IPR036869">
    <property type="entry name" value="J_dom_sf"/>
</dbReference>
<evidence type="ECO:0000256" key="2">
    <source>
        <dbReference type="SAM" id="SignalP"/>
    </source>
</evidence>
<accession>A0ABN9UMM1</accession>
<evidence type="ECO:0000313" key="3">
    <source>
        <dbReference type="EMBL" id="CAK0861168.1"/>
    </source>
</evidence>
<feature type="non-terminal residue" evidence="3">
    <location>
        <position position="196"/>
    </location>
</feature>
<dbReference type="Gene3D" id="1.10.287.110">
    <property type="entry name" value="DnaJ domain"/>
    <property type="match status" value="1"/>
</dbReference>
<reference evidence="3" key="1">
    <citation type="submission" date="2023-10" db="EMBL/GenBank/DDBJ databases">
        <authorList>
            <person name="Chen Y."/>
            <person name="Shah S."/>
            <person name="Dougan E. K."/>
            <person name="Thang M."/>
            <person name="Chan C."/>
        </authorList>
    </citation>
    <scope>NUCLEOTIDE SEQUENCE [LARGE SCALE GENOMIC DNA]</scope>
</reference>
<evidence type="ECO:0008006" key="5">
    <source>
        <dbReference type="Google" id="ProtNLM"/>
    </source>
</evidence>
<keyword evidence="4" id="KW-1185">Reference proteome</keyword>
<evidence type="ECO:0000256" key="1">
    <source>
        <dbReference type="SAM" id="MobiDB-lite"/>
    </source>
</evidence>
<dbReference type="Proteomes" id="UP001189429">
    <property type="component" value="Unassembled WGS sequence"/>
</dbReference>
<sequence>MPVSALASAARAFVSALLALARAYGLKAGANRDSEPEDLLKAHRRLLLNTHPDKGGKKGNLQKLQAAKEKWEKARKAGAAAGRPRPAGETTLVTPAQARRKRKEFRVQALVVLLAYHSITGMAQWRGFVTSVKLALKKWGVRKWGAALEARETGRLRARLALEFSETVDRAARSFAFEGPAPHVSPRDYLGEGVGE</sequence>
<evidence type="ECO:0000313" key="4">
    <source>
        <dbReference type="Proteomes" id="UP001189429"/>
    </source>
</evidence>
<gene>
    <name evidence="3" type="ORF">PCOR1329_LOCUS49929</name>
</gene>
<comment type="caution">
    <text evidence="3">The sequence shown here is derived from an EMBL/GenBank/DDBJ whole genome shotgun (WGS) entry which is preliminary data.</text>
</comment>
<protein>
    <recommendedName>
        <fullName evidence="5">J domain-containing protein</fullName>
    </recommendedName>
</protein>
<proteinExistence type="predicted"/>
<dbReference type="SUPFAM" id="SSF46565">
    <property type="entry name" value="Chaperone J-domain"/>
    <property type="match status" value="1"/>
</dbReference>
<name>A0ABN9UMM1_9DINO</name>
<organism evidence="3 4">
    <name type="scientific">Prorocentrum cordatum</name>
    <dbReference type="NCBI Taxonomy" id="2364126"/>
    <lineage>
        <taxon>Eukaryota</taxon>
        <taxon>Sar</taxon>
        <taxon>Alveolata</taxon>
        <taxon>Dinophyceae</taxon>
        <taxon>Prorocentrales</taxon>
        <taxon>Prorocentraceae</taxon>
        <taxon>Prorocentrum</taxon>
    </lineage>
</organism>
<feature type="signal peptide" evidence="2">
    <location>
        <begin position="1"/>
        <end position="23"/>
    </location>
</feature>
<feature type="chain" id="PRO_5045945169" description="J domain-containing protein" evidence="2">
    <location>
        <begin position="24"/>
        <end position="196"/>
    </location>
</feature>
<keyword evidence="2" id="KW-0732">Signal</keyword>
<dbReference type="EMBL" id="CAUYUJ010016048">
    <property type="protein sequence ID" value="CAK0861168.1"/>
    <property type="molecule type" value="Genomic_DNA"/>
</dbReference>
<feature type="region of interest" description="Disordered" evidence="1">
    <location>
        <begin position="77"/>
        <end position="97"/>
    </location>
</feature>